<dbReference type="GO" id="GO:0005634">
    <property type="term" value="C:nucleus"/>
    <property type="evidence" value="ECO:0007669"/>
    <property type="project" value="UniProtKB-SubCell"/>
</dbReference>
<feature type="region of interest" description="Disordered" evidence="1">
    <location>
        <begin position="217"/>
        <end position="311"/>
    </location>
</feature>
<dbReference type="VEuPathDB" id="FungiDB:A1O9_09999"/>
<feature type="compositionally biased region" description="Polar residues" evidence="1">
    <location>
        <begin position="62"/>
        <end position="85"/>
    </location>
</feature>
<dbReference type="RefSeq" id="XP_013256793.1">
    <property type="nucleotide sequence ID" value="XM_013401339.1"/>
</dbReference>
<feature type="domain" description="C2H2-type" evidence="2">
    <location>
        <begin position="1193"/>
        <end position="1216"/>
    </location>
</feature>
<feature type="compositionally biased region" description="Low complexity" evidence="1">
    <location>
        <begin position="221"/>
        <end position="240"/>
    </location>
</feature>
<sequence>MSNLPCYGQYYDSANQSTKVQHSQNTNQPSTSDNTYAARASNPRVVRQPGQSHYGSSGYDWRTQNSTNYANTSRPSVYQNESCNESGARNGFYERQIQANNYLTQPKTSTGTGSSYSSTGLNTQGLNNLAYAARLDSADVAGTGHHVQRSSVTSGSTHSAQLIANTSQRLRSPVNQQTNQYGAGHSVNYPYASELPSVSPGHDQLSTAAALAGTVSHRYHQSSGSTGQSSSSPSINNPRSALSAPQRTKSPPHAASLPEKARQSPALPQANLASSNTANQRPTQNRPQSWKSGQNRIQQPANTSEKQLSHPVNSISNLVTHTDTDDSFHIQYTTSLDGQSDMLGYVDPAQVFNPFYREHEQRRKEIARAEAEAEARKHAEAQAQAEAGKRAAEDEAAASLARDSEKQAAKKLAAKHKPQIQGKATESDQPQTTTHAGDAQVSNDDDMANELKLMMVRMKEIQSKDPSMFQKLLDSMRGSRSGTATGQVSSPQTTQQSMIPPQQKATPATQNSTSQGAISEADSTPKTQESDLARANGYMVVVESNPEGLPDLGQFPARRRIPPSRKKETDSATPSKQPANTEKAVPDHSVPTPVSAGPPAKIDTPVSTSIPDPAPTPGPASGPMNSDKPPQPAPLSQGLPPRTLNGGTIWPEDKRAALAEAAVRSLKDFALKGFPGNADIEITTADIDAILKSNPSYIDLCETLEKKGFRFHRGQFARQLLAKVPFLNTPTAAKIQPPVHPAMPTYISPTTAGGPSSPPNLPTSPAIPVQAVHLSHEKPIHPIPPGPGSIHLPPPPPPSQFRAVNGESMLVKPETRIPVMQQYNTPQRLSKGRAFVPSRNEPQVGSKEAMARKRDFSELIDLTVLSDNEDYVLSKKHARTDNPPTELDLFQQYEIQMSSAPTSQRAFASGPMQPGQPLRFDPAVGRLPQISLMDNALNGSKIDLSATKSRRLAKAINRAEGLLKIYYDPKTVARDILIAAGRHPTERPLNAHMAGLLGRHIDIDSDLATFDWDAIDPGGPPMPVVEYANVVGPPQHQLGDVRKEVAGCVPNSDKRDDRAYSPNHVLPAPAPLTSLPSQSRLKHPDKAADSRVNRLSGLRNSQVPGPDVAPKTSSTSRPLSQPKSSPKKLSSQPQLINKPKMMTSDAPVTKRRGRPPGSKSKTMSVAAMQRAARQVTSVTLPSLSGPHLPIFRCRWKGCKSHLHNSETLHQHISKVHGQLEENIDEYACWWKKCRFLEEDSDGMWLPVQTFPSKENWLKHIEQDHIYPITLKQGDGPSTKHIGKPTKSSLDVSRFRFHPQLASNTRTFSYLDPQTILMDRTRYLSDKDGRTTTPMVSDRSNKYLERDTMTLIAASHEDADQAAQRSFIRTHRDDKRSPKAIAEETLRALTANKAKFGPGMKDEGCVLARESVKSRLVQNPGIVRVTEAAD</sequence>
<dbReference type="GO" id="GO:0006357">
    <property type="term" value="P:regulation of transcription by RNA polymerase II"/>
    <property type="evidence" value="ECO:0007669"/>
    <property type="project" value="TreeGrafter"/>
</dbReference>
<feature type="compositionally biased region" description="Basic and acidic residues" evidence="1">
    <location>
        <begin position="1082"/>
        <end position="1092"/>
    </location>
</feature>
<dbReference type="PANTHER" id="PTHR46541">
    <property type="entry name" value="ZINC FINGER PROTEIN AEBP2"/>
    <property type="match status" value="1"/>
</dbReference>
<dbReference type="EMBL" id="AMGV01000011">
    <property type="protein sequence ID" value="KEF54203.1"/>
    <property type="molecule type" value="Genomic_DNA"/>
</dbReference>
<reference evidence="3 4" key="1">
    <citation type="submission" date="2013-03" db="EMBL/GenBank/DDBJ databases">
        <title>The Genome Sequence of Exophiala aquamarina CBS 119918.</title>
        <authorList>
            <consortium name="The Broad Institute Genomics Platform"/>
            <person name="Cuomo C."/>
            <person name="de Hoog S."/>
            <person name="Gorbushina A."/>
            <person name="Walker B."/>
            <person name="Young S.K."/>
            <person name="Zeng Q."/>
            <person name="Gargeya S."/>
            <person name="Fitzgerald M."/>
            <person name="Haas B."/>
            <person name="Abouelleil A."/>
            <person name="Allen A.W."/>
            <person name="Alvarado L."/>
            <person name="Arachchi H.M."/>
            <person name="Berlin A.M."/>
            <person name="Chapman S.B."/>
            <person name="Gainer-Dewar J."/>
            <person name="Goldberg J."/>
            <person name="Griggs A."/>
            <person name="Gujja S."/>
            <person name="Hansen M."/>
            <person name="Howarth C."/>
            <person name="Imamovic A."/>
            <person name="Ireland A."/>
            <person name="Larimer J."/>
            <person name="McCowan C."/>
            <person name="Murphy C."/>
            <person name="Pearson M."/>
            <person name="Poon T.W."/>
            <person name="Priest M."/>
            <person name="Roberts A."/>
            <person name="Saif S."/>
            <person name="Shea T."/>
            <person name="Sisk P."/>
            <person name="Sykes S."/>
            <person name="Wortman J."/>
            <person name="Nusbaum C."/>
            <person name="Birren B."/>
        </authorList>
    </citation>
    <scope>NUCLEOTIDE SEQUENCE [LARGE SCALE GENOMIC DNA]</scope>
    <source>
        <strain evidence="3 4">CBS 119918</strain>
    </source>
</reference>
<dbReference type="PANTHER" id="PTHR46541:SF1">
    <property type="entry name" value="ZINC FINGER PROTEIN AEBP2"/>
    <property type="match status" value="1"/>
</dbReference>
<feature type="compositionally biased region" description="Low complexity" evidence="1">
    <location>
        <begin position="1118"/>
        <end position="1135"/>
    </location>
</feature>
<dbReference type="InterPro" id="IPR052130">
    <property type="entry name" value="AEBP2/jing_C2H2-ZnF"/>
</dbReference>
<dbReference type="PROSITE" id="PS00028">
    <property type="entry name" value="ZINC_FINGER_C2H2_1"/>
    <property type="match status" value="1"/>
</dbReference>
<accession>A0A072P4L3</accession>
<evidence type="ECO:0000259" key="2">
    <source>
        <dbReference type="PROSITE" id="PS00028"/>
    </source>
</evidence>
<evidence type="ECO:0000256" key="1">
    <source>
        <dbReference type="SAM" id="MobiDB-lite"/>
    </source>
</evidence>
<keyword evidence="4" id="KW-1185">Reference proteome</keyword>
<feature type="region of interest" description="Disordered" evidence="1">
    <location>
        <begin position="363"/>
        <end position="444"/>
    </location>
</feature>
<feature type="region of interest" description="Disordered" evidence="1">
    <location>
        <begin position="476"/>
        <end position="532"/>
    </location>
</feature>
<feature type="region of interest" description="Disordered" evidence="1">
    <location>
        <begin position="544"/>
        <end position="649"/>
    </location>
</feature>
<dbReference type="OrthoDB" id="5424797at2759"/>
<dbReference type="GeneID" id="25284906"/>
<feature type="compositionally biased region" description="Polar residues" evidence="1">
    <location>
        <begin position="478"/>
        <end position="527"/>
    </location>
</feature>
<comment type="caution">
    <text evidence="3">The sequence shown here is derived from an EMBL/GenBank/DDBJ whole genome shotgun (WGS) entry which is preliminary data.</text>
</comment>
<feature type="compositionally biased region" description="Polar residues" evidence="1">
    <location>
        <begin position="17"/>
        <end position="35"/>
    </location>
</feature>
<feature type="compositionally biased region" description="Polar residues" evidence="1">
    <location>
        <begin position="166"/>
        <end position="181"/>
    </location>
</feature>
<dbReference type="HOGENOM" id="CLU_004655_0_0_1"/>
<dbReference type="InterPro" id="IPR013087">
    <property type="entry name" value="Znf_C2H2_type"/>
</dbReference>
<feature type="compositionally biased region" description="Polar residues" evidence="1">
    <location>
        <begin position="271"/>
        <end position="311"/>
    </location>
</feature>
<protein>
    <recommendedName>
        <fullName evidence="2">C2H2-type domain-containing protein</fullName>
    </recommendedName>
</protein>
<feature type="region of interest" description="Disordered" evidence="1">
    <location>
        <begin position="166"/>
        <end position="187"/>
    </location>
</feature>
<proteinExistence type="predicted"/>
<dbReference type="STRING" id="1182545.A0A072P4L3"/>
<gene>
    <name evidence="3" type="ORF">A1O9_09999</name>
</gene>
<dbReference type="Proteomes" id="UP000027920">
    <property type="component" value="Unassembled WGS sequence"/>
</dbReference>
<feature type="compositionally biased region" description="Polar residues" evidence="1">
    <location>
        <begin position="571"/>
        <end position="580"/>
    </location>
</feature>
<feature type="compositionally biased region" description="Polar residues" evidence="1">
    <location>
        <begin position="422"/>
        <end position="435"/>
    </location>
</feature>
<evidence type="ECO:0000313" key="4">
    <source>
        <dbReference type="Proteomes" id="UP000027920"/>
    </source>
</evidence>
<name>A0A072P4L3_9EURO</name>
<feature type="compositionally biased region" description="Basic and acidic residues" evidence="1">
    <location>
        <begin position="363"/>
        <end position="380"/>
    </location>
</feature>
<feature type="region of interest" description="Disordered" evidence="1">
    <location>
        <begin position="1048"/>
        <end position="1161"/>
    </location>
</feature>
<evidence type="ECO:0000313" key="3">
    <source>
        <dbReference type="EMBL" id="KEF54203.1"/>
    </source>
</evidence>
<organism evidence="3 4">
    <name type="scientific">Exophiala aquamarina CBS 119918</name>
    <dbReference type="NCBI Taxonomy" id="1182545"/>
    <lineage>
        <taxon>Eukaryota</taxon>
        <taxon>Fungi</taxon>
        <taxon>Dikarya</taxon>
        <taxon>Ascomycota</taxon>
        <taxon>Pezizomycotina</taxon>
        <taxon>Eurotiomycetes</taxon>
        <taxon>Chaetothyriomycetidae</taxon>
        <taxon>Chaetothyriales</taxon>
        <taxon>Herpotrichiellaceae</taxon>
        <taxon>Exophiala</taxon>
    </lineage>
</organism>
<dbReference type="GO" id="GO:0008270">
    <property type="term" value="F:zinc ion binding"/>
    <property type="evidence" value="ECO:0007669"/>
    <property type="project" value="UniProtKB-KW"/>
</dbReference>
<feature type="region of interest" description="Disordered" evidence="1">
    <location>
        <begin position="17"/>
        <end position="85"/>
    </location>
</feature>